<keyword evidence="7" id="KW-0862">Zinc</keyword>
<feature type="region of interest" description="Disordered" evidence="13">
    <location>
        <begin position="179"/>
        <end position="213"/>
    </location>
</feature>
<organism evidence="15 16">
    <name type="scientific">Parambassis ranga</name>
    <name type="common">Indian glassy fish</name>
    <dbReference type="NCBI Taxonomy" id="210632"/>
    <lineage>
        <taxon>Eukaryota</taxon>
        <taxon>Metazoa</taxon>
        <taxon>Chordata</taxon>
        <taxon>Craniata</taxon>
        <taxon>Vertebrata</taxon>
        <taxon>Euteleostomi</taxon>
        <taxon>Actinopterygii</taxon>
        <taxon>Neopterygii</taxon>
        <taxon>Teleostei</taxon>
        <taxon>Neoteleostei</taxon>
        <taxon>Acanthomorphata</taxon>
        <taxon>Ovalentaria</taxon>
        <taxon>Ambassidae</taxon>
        <taxon>Parambassis</taxon>
    </lineage>
</organism>
<dbReference type="PANTHER" id="PTHR24390">
    <property type="entry name" value="ZINC FINGER PROTEIN"/>
    <property type="match status" value="1"/>
</dbReference>
<dbReference type="InterPro" id="IPR013087">
    <property type="entry name" value="Znf_C2H2_type"/>
</dbReference>
<feature type="domain" description="C2H2-type" evidence="14">
    <location>
        <begin position="341"/>
        <end position="368"/>
    </location>
</feature>
<dbReference type="FunFam" id="3.30.160.60:FF:002110">
    <property type="entry name" value="Zinc finger protein 1053"/>
    <property type="match status" value="1"/>
</dbReference>
<name>A0A6P7J1M7_9TELE</name>
<evidence type="ECO:0000256" key="12">
    <source>
        <dbReference type="PROSITE-ProRule" id="PRU00042"/>
    </source>
</evidence>
<keyword evidence="11" id="KW-0539">Nucleus</keyword>
<keyword evidence="4" id="KW-0479">Metal-binding</keyword>
<dbReference type="OrthoDB" id="654211at2759"/>
<feature type="region of interest" description="Disordered" evidence="13">
    <location>
        <begin position="64"/>
        <end position="111"/>
    </location>
</feature>
<dbReference type="GO" id="GO:0000978">
    <property type="term" value="F:RNA polymerase II cis-regulatory region sequence-specific DNA binding"/>
    <property type="evidence" value="ECO:0007669"/>
    <property type="project" value="TreeGrafter"/>
</dbReference>
<dbReference type="RefSeq" id="XP_028270589.1">
    <property type="nucleotide sequence ID" value="XM_028414788.1"/>
</dbReference>
<dbReference type="SUPFAM" id="SSF57667">
    <property type="entry name" value="beta-beta-alpha zinc fingers"/>
    <property type="match status" value="3"/>
</dbReference>
<dbReference type="GO" id="GO:0006357">
    <property type="term" value="P:regulation of transcription by RNA polymerase II"/>
    <property type="evidence" value="ECO:0007669"/>
    <property type="project" value="TreeGrafter"/>
</dbReference>
<dbReference type="Pfam" id="PF00096">
    <property type="entry name" value="zf-C2H2"/>
    <property type="match status" value="6"/>
</dbReference>
<keyword evidence="5" id="KW-0677">Repeat</keyword>
<proteinExistence type="inferred from homology"/>
<sequence>MPSAQCLRHFVNERLAVAAEEIFRAFEDTIVEYEEEISRQRKLLDIALKPEIKIRRIELSEQHDFKEEEEEEEEDDLSGQQFCNQERTSSFEEEDPEPPQIKEEQEELCTTEDREQLVLKEETDDIMLTPAYDEGDPREDQTLCLILDETQRTAEKETAYNTPDKSSEVLALNTDHNLLPHSSHLTESQDHRGEKHQDSVTTTNPGTDHSNTIQSNGVINYVMLKIPCNTDPVKRAFKCDTCGKVFKEKSKLVRHQRIHTGERPYCCDICGKRFTQTSGLNVHKKIHKFHSNSAISSAISKMQCSTSTGKRVFKCDTCGKIFKEKSKLIRHLRIHTGERPYCCDVCGKKFTQTSGLNVHKKIHTGEKPYFCSICGNRFTDASSLKRHTRRHTGERPYLCSTCGKRFYEISDLRKHQKIHSCEKTYSCKTSG</sequence>
<evidence type="ECO:0000256" key="8">
    <source>
        <dbReference type="ARBA" id="ARBA00023015"/>
    </source>
</evidence>
<feature type="compositionally biased region" description="Polar residues" evidence="13">
    <location>
        <begin position="78"/>
        <end position="88"/>
    </location>
</feature>
<dbReference type="FunFam" id="3.30.160.60:FF:001155">
    <property type="entry name" value="Zinc finger 30C"/>
    <property type="match status" value="1"/>
</dbReference>
<evidence type="ECO:0000259" key="14">
    <source>
        <dbReference type="PROSITE" id="PS50157"/>
    </source>
</evidence>
<feature type="compositionally biased region" description="Acidic residues" evidence="13">
    <location>
        <begin position="67"/>
        <end position="77"/>
    </location>
</feature>
<dbReference type="SMART" id="SM00355">
    <property type="entry name" value="ZnF_C2H2"/>
    <property type="match status" value="6"/>
</dbReference>
<dbReference type="FunFam" id="3.30.160.60:FF:002343">
    <property type="entry name" value="Zinc finger protein 33A"/>
    <property type="match status" value="1"/>
</dbReference>
<comment type="similarity">
    <text evidence="3">Belongs to the krueppel C2H2-type zinc-finger protein family.</text>
</comment>
<dbReference type="GO" id="GO:0003700">
    <property type="term" value="F:DNA-binding transcription factor activity"/>
    <property type="evidence" value="ECO:0007669"/>
    <property type="project" value="TreeGrafter"/>
</dbReference>
<dbReference type="AlphaFoldDB" id="A0A6P7J1M7"/>
<keyword evidence="9" id="KW-0238">DNA-binding</keyword>
<gene>
    <name evidence="16" type="primary">LOC114441731</name>
</gene>
<dbReference type="GO" id="GO:0005634">
    <property type="term" value="C:nucleus"/>
    <property type="evidence" value="ECO:0007669"/>
    <property type="project" value="UniProtKB-SubCell"/>
</dbReference>
<feature type="domain" description="C2H2-type" evidence="14">
    <location>
        <begin position="397"/>
        <end position="424"/>
    </location>
</feature>
<feature type="compositionally biased region" description="Polar residues" evidence="13">
    <location>
        <begin position="199"/>
        <end position="213"/>
    </location>
</feature>
<dbReference type="GeneID" id="114441731"/>
<evidence type="ECO:0000256" key="2">
    <source>
        <dbReference type="ARBA" id="ARBA00004123"/>
    </source>
</evidence>
<evidence type="ECO:0000256" key="9">
    <source>
        <dbReference type="ARBA" id="ARBA00023125"/>
    </source>
</evidence>
<dbReference type="InParanoid" id="A0A6P7J1M7"/>
<dbReference type="FunFam" id="3.30.160.60:FF:000557">
    <property type="entry name" value="zinc finger and SCAN domain-containing protein 29"/>
    <property type="match status" value="2"/>
</dbReference>
<evidence type="ECO:0000256" key="6">
    <source>
        <dbReference type="ARBA" id="ARBA00022771"/>
    </source>
</evidence>
<keyword evidence="10" id="KW-0804">Transcription</keyword>
<reference evidence="16" key="1">
    <citation type="submission" date="2025-08" db="UniProtKB">
        <authorList>
            <consortium name="RefSeq"/>
        </authorList>
    </citation>
    <scope>IDENTIFICATION</scope>
</reference>
<dbReference type="PANTHER" id="PTHR24390:SF242">
    <property type="entry name" value="ZINC FINGER PROTEIN 76"/>
    <property type="match status" value="1"/>
</dbReference>
<evidence type="ECO:0000313" key="15">
    <source>
        <dbReference type="Proteomes" id="UP000515145"/>
    </source>
</evidence>
<evidence type="ECO:0000256" key="1">
    <source>
        <dbReference type="ARBA" id="ARBA00003767"/>
    </source>
</evidence>
<dbReference type="FunFam" id="3.30.160.60:FF:000744">
    <property type="entry name" value="zinc finger E-box-binding homeobox 1"/>
    <property type="match status" value="1"/>
</dbReference>
<dbReference type="InterPro" id="IPR036236">
    <property type="entry name" value="Znf_C2H2_sf"/>
</dbReference>
<evidence type="ECO:0000256" key="4">
    <source>
        <dbReference type="ARBA" id="ARBA00022723"/>
    </source>
</evidence>
<evidence type="ECO:0000256" key="10">
    <source>
        <dbReference type="ARBA" id="ARBA00023163"/>
    </source>
</evidence>
<comment type="subcellular location">
    <subcellularLocation>
        <location evidence="2">Nucleus</location>
    </subcellularLocation>
</comment>
<feature type="domain" description="C2H2-type" evidence="14">
    <location>
        <begin position="313"/>
        <end position="340"/>
    </location>
</feature>
<dbReference type="PROSITE" id="PS50157">
    <property type="entry name" value="ZINC_FINGER_C2H2_2"/>
    <property type="match status" value="6"/>
</dbReference>
<dbReference type="Proteomes" id="UP000515145">
    <property type="component" value="Chromosome 9"/>
</dbReference>
<evidence type="ECO:0000256" key="7">
    <source>
        <dbReference type="ARBA" id="ARBA00022833"/>
    </source>
</evidence>
<feature type="domain" description="C2H2-type" evidence="14">
    <location>
        <begin position="237"/>
        <end position="264"/>
    </location>
</feature>
<evidence type="ECO:0000256" key="5">
    <source>
        <dbReference type="ARBA" id="ARBA00022737"/>
    </source>
</evidence>
<feature type="domain" description="C2H2-type" evidence="14">
    <location>
        <begin position="369"/>
        <end position="396"/>
    </location>
</feature>
<accession>A0A6P7J1M7</accession>
<dbReference type="GO" id="GO:0008270">
    <property type="term" value="F:zinc ion binding"/>
    <property type="evidence" value="ECO:0007669"/>
    <property type="project" value="UniProtKB-KW"/>
</dbReference>
<evidence type="ECO:0000256" key="11">
    <source>
        <dbReference type="ARBA" id="ARBA00023242"/>
    </source>
</evidence>
<keyword evidence="15" id="KW-1185">Reference proteome</keyword>
<comment type="function">
    <text evidence="1">May be involved in transcriptional regulation.</text>
</comment>
<protein>
    <submittedName>
        <fullName evidence="16">Zinc finger protein 397-like</fullName>
    </submittedName>
</protein>
<feature type="domain" description="C2H2-type" evidence="14">
    <location>
        <begin position="265"/>
        <end position="287"/>
    </location>
</feature>
<feature type="compositionally biased region" description="Basic and acidic residues" evidence="13">
    <location>
        <begin position="187"/>
        <end position="198"/>
    </location>
</feature>
<evidence type="ECO:0000256" key="3">
    <source>
        <dbReference type="ARBA" id="ARBA00006991"/>
    </source>
</evidence>
<dbReference type="PROSITE" id="PS00028">
    <property type="entry name" value="ZINC_FINGER_C2H2_1"/>
    <property type="match status" value="6"/>
</dbReference>
<dbReference type="Gene3D" id="3.30.160.60">
    <property type="entry name" value="Classic Zinc Finger"/>
    <property type="match status" value="6"/>
</dbReference>
<keyword evidence="6 12" id="KW-0863">Zinc-finger</keyword>
<keyword evidence="8" id="KW-0805">Transcription regulation</keyword>
<evidence type="ECO:0000313" key="16">
    <source>
        <dbReference type="RefSeq" id="XP_028270589.1"/>
    </source>
</evidence>
<evidence type="ECO:0000256" key="13">
    <source>
        <dbReference type="SAM" id="MobiDB-lite"/>
    </source>
</evidence>